<dbReference type="Proteomes" id="UP000011086">
    <property type="component" value="Unassembled WGS sequence"/>
</dbReference>
<reference evidence="1" key="1">
    <citation type="journal article" date="2012" name="PLoS Genet.">
        <title>Comparative analysis of the genomes of two field isolates of the rice blast fungus Magnaporthe oryzae.</title>
        <authorList>
            <person name="Xue M."/>
            <person name="Yang J."/>
            <person name="Li Z."/>
            <person name="Hu S."/>
            <person name="Yao N."/>
            <person name="Dean R.A."/>
            <person name="Zhao W."/>
            <person name="Shen M."/>
            <person name="Zhang H."/>
            <person name="Li C."/>
            <person name="Liu L."/>
            <person name="Cao L."/>
            <person name="Xu X."/>
            <person name="Xing Y."/>
            <person name="Hsiang T."/>
            <person name="Zhang Z."/>
            <person name="Xu J.R."/>
            <person name="Peng Y.L."/>
        </authorList>
    </citation>
    <scope>NUCLEOTIDE SEQUENCE</scope>
    <source>
        <strain evidence="1">Y34</strain>
    </source>
</reference>
<evidence type="ECO:0000313" key="1">
    <source>
        <dbReference type="EMBL" id="ELQ35073.1"/>
    </source>
</evidence>
<organism evidence="1">
    <name type="scientific">Pyricularia oryzae (strain Y34)</name>
    <name type="common">Rice blast fungus</name>
    <name type="synonym">Magnaporthe oryzae</name>
    <dbReference type="NCBI Taxonomy" id="1143189"/>
    <lineage>
        <taxon>Eukaryota</taxon>
        <taxon>Fungi</taxon>
        <taxon>Dikarya</taxon>
        <taxon>Ascomycota</taxon>
        <taxon>Pezizomycotina</taxon>
        <taxon>Sordariomycetes</taxon>
        <taxon>Sordariomycetidae</taxon>
        <taxon>Magnaporthales</taxon>
        <taxon>Pyriculariaceae</taxon>
        <taxon>Pyricularia</taxon>
    </lineage>
</organism>
<gene>
    <name evidence="1" type="ORF">OOU_Y34scaffold00726g32</name>
</gene>
<sequence>MAQACGVSWGPGQRRYGCGTIGGSGRRGGPVPLKWMCRGLQLGVATTWMEGLNKYYFSWYLRNKWSYGGEGERSAINILQAYCCGTSYIVYRDLPT</sequence>
<dbReference type="AlphaFoldDB" id="A0AA97NRW6"/>
<protein>
    <submittedName>
        <fullName evidence="1">Uncharacterized protein</fullName>
    </submittedName>
</protein>
<dbReference type="EMBL" id="JH793022">
    <property type="protein sequence ID" value="ELQ35073.1"/>
    <property type="molecule type" value="Genomic_DNA"/>
</dbReference>
<accession>A0AA97NRW6</accession>
<name>A0AA97NRW6_PYRO3</name>
<proteinExistence type="predicted"/>